<organism evidence="2 3">
    <name type="scientific">Rossellomorea oryzaecorticis</name>
    <dbReference type="NCBI Taxonomy" id="1396505"/>
    <lineage>
        <taxon>Bacteria</taxon>
        <taxon>Bacillati</taxon>
        <taxon>Bacillota</taxon>
        <taxon>Bacilli</taxon>
        <taxon>Bacillales</taxon>
        <taxon>Bacillaceae</taxon>
        <taxon>Rossellomorea</taxon>
    </lineage>
</organism>
<dbReference type="RefSeq" id="WP_341985197.1">
    <property type="nucleotide sequence ID" value="NZ_JBBYAF010000033.1"/>
</dbReference>
<feature type="region of interest" description="Disordered" evidence="1">
    <location>
        <begin position="1"/>
        <end position="45"/>
    </location>
</feature>
<protein>
    <submittedName>
        <fullName evidence="2">Uncharacterized protein</fullName>
    </submittedName>
</protein>
<accession>A0ABU9KCG2</accession>
<comment type="caution">
    <text evidence="2">The sequence shown here is derived from an EMBL/GenBank/DDBJ whole genome shotgun (WGS) entry which is preliminary data.</text>
</comment>
<keyword evidence="3" id="KW-1185">Reference proteome</keyword>
<dbReference type="Proteomes" id="UP001389717">
    <property type="component" value="Unassembled WGS sequence"/>
</dbReference>
<evidence type="ECO:0000313" key="3">
    <source>
        <dbReference type="Proteomes" id="UP001389717"/>
    </source>
</evidence>
<gene>
    <name evidence="2" type="ORF">AAEO50_15525</name>
</gene>
<sequence length="45" mass="5359">MDEIRNTNQVEEVNKHLKQIPKEAEERRIENQPQTGKNEKAIKPF</sequence>
<dbReference type="EMBL" id="JBBYAF010000033">
    <property type="protein sequence ID" value="MEL3973697.1"/>
    <property type="molecule type" value="Genomic_DNA"/>
</dbReference>
<name>A0ABU9KCG2_9BACI</name>
<reference evidence="2 3" key="1">
    <citation type="submission" date="2024-04" db="EMBL/GenBank/DDBJ databases">
        <title>Bacillus oryzaecorticis sp. nov., a moderately halophilic bacterium isolated from rice husks.</title>
        <authorList>
            <person name="Zhu H.-S."/>
        </authorList>
    </citation>
    <scope>NUCLEOTIDE SEQUENCE [LARGE SCALE GENOMIC DNA]</scope>
    <source>
        <strain evidence="2 3">ZC255</strain>
    </source>
</reference>
<evidence type="ECO:0000256" key="1">
    <source>
        <dbReference type="SAM" id="MobiDB-lite"/>
    </source>
</evidence>
<feature type="compositionally biased region" description="Basic and acidic residues" evidence="1">
    <location>
        <begin position="12"/>
        <end position="30"/>
    </location>
</feature>
<feature type="compositionally biased region" description="Polar residues" evidence="1">
    <location>
        <begin position="1"/>
        <end position="11"/>
    </location>
</feature>
<proteinExistence type="predicted"/>
<evidence type="ECO:0000313" key="2">
    <source>
        <dbReference type="EMBL" id="MEL3973697.1"/>
    </source>
</evidence>